<keyword evidence="6 10" id="KW-0133">Cell shape</keyword>
<evidence type="ECO:0000256" key="9">
    <source>
        <dbReference type="ARBA" id="ARBA00023316"/>
    </source>
</evidence>
<evidence type="ECO:0000256" key="4">
    <source>
        <dbReference type="ARBA" id="ARBA00022741"/>
    </source>
</evidence>
<dbReference type="InterPro" id="IPR005863">
    <property type="entry name" value="UDP-N-AcMur_synth"/>
</dbReference>
<dbReference type="Gene3D" id="3.40.1390.10">
    <property type="entry name" value="MurE/MurF, N-terminal domain"/>
    <property type="match status" value="1"/>
</dbReference>
<dbReference type="NCBIfam" id="NF010693">
    <property type="entry name" value="PRK14093.1"/>
    <property type="match status" value="1"/>
</dbReference>
<keyword evidence="4 10" id="KW-0547">Nucleotide-binding</keyword>
<comment type="similarity">
    <text evidence="10">Belongs to the MurCDEF family. MurF subfamily.</text>
</comment>
<evidence type="ECO:0000313" key="16">
    <source>
        <dbReference type="Proteomes" id="UP000553963"/>
    </source>
</evidence>
<dbReference type="SUPFAM" id="SSF63418">
    <property type="entry name" value="MurE/MurF N-terminal domain"/>
    <property type="match status" value="1"/>
</dbReference>
<evidence type="ECO:0000256" key="8">
    <source>
        <dbReference type="ARBA" id="ARBA00023306"/>
    </source>
</evidence>
<keyword evidence="7 10" id="KW-0573">Peptidoglycan synthesis</keyword>
<evidence type="ECO:0000259" key="12">
    <source>
        <dbReference type="Pfam" id="PF01225"/>
    </source>
</evidence>
<evidence type="ECO:0000256" key="11">
    <source>
        <dbReference type="RuleBase" id="RU004136"/>
    </source>
</evidence>
<dbReference type="InterPro" id="IPR036615">
    <property type="entry name" value="Mur_ligase_C_dom_sf"/>
</dbReference>
<keyword evidence="1 10" id="KW-0963">Cytoplasm</keyword>
<dbReference type="GO" id="GO:0008360">
    <property type="term" value="P:regulation of cell shape"/>
    <property type="evidence" value="ECO:0007669"/>
    <property type="project" value="UniProtKB-KW"/>
</dbReference>
<dbReference type="InterPro" id="IPR000713">
    <property type="entry name" value="Mur_ligase_N"/>
</dbReference>
<dbReference type="SUPFAM" id="SSF53623">
    <property type="entry name" value="MurD-like peptide ligases, catalytic domain"/>
    <property type="match status" value="1"/>
</dbReference>
<dbReference type="GO" id="GO:0051301">
    <property type="term" value="P:cell division"/>
    <property type="evidence" value="ECO:0007669"/>
    <property type="project" value="UniProtKB-KW"/>
</dbReference>
<evidence type="ECO:0000256" key="2">
    <source>
        <dbReference type="ARBA" id="ARBA00022598"/>
    </source>
</evidence>
<dbReference type="Gene3D" id="3.90.190.20">
    <property type="entry name" value="Mur ligase, C-terminal domain"/>
    <property type="match status" value="1"/>
</dbReference>
<dbReference type="InterPro" id="IPR036565">
    <property type="entry name" value="Mur-like_cat_sf"/>
</dbReference>
<evidence type="ECO:0000259" key="14">
    <source>
        <dbReference type="Pfam" id="PF08245"/>
    </source>
</evidence>
<dbReference type="Proteomes" id="UP000553963">
    <property type="component" value="Unassembled WGS sequence"/>
</dbReference>
<evidence type="ECO:0000259" key="13">
    <source>
        <dbReference type="Pfam" id="PF02875"/>
    </source>
</evidence>
<dbReference type="EMBL" id="JACIDS010000005">
    <property type="protein sequence ID" value="MBB3932921.1"/>
    <property type="molecule type" value="Genomic_DNA"/>
</dbReference>
<gene>
    <name evidence="10" type="primary">murF</name>
    <name evidence="15" type="ORF">GGR25_003985</name>
</gene>
<evidence type="ECO:0000256" key="5">
    <source>
        <dbReference type="ARBA" id="ARBA00022840"/>
    </source>
</evidence>
<keyword evidence="5 10" id="KW-0067">ATP-binding</keyword>
<dbReference type="InterPro" id="IPR035911">
    <property type="entry name" value="MurE/MurF_N"/>
</dbReference>
<evidence type="ECO:0000256" key="7">
    <source>
        <dbReference type="ARBA" id="ARBA00022984"/>
    </source>
</evidence>
<comment type="pathway">
    <text evidence="10 11">Cell wall biogenesis; peptidoglycan biosynthesis.</text>
</comment>
<evidence type="ECO:0000256" key="10">
    <source>
        <dbReference type="HAMAP-Rule" id="MF_02019"/>
    </source>
</evidence>
<comment type="function">
    <text evidence="10 11">Involved in cell wall formation. Catalyzes the final step in the synthesis of UDP-N-acetylmuramoyl-pentapeptide, the precursor of murein.</text>
</comment>
<dbReference type="GO" id="GO:0005524">
    <property type="term" value="F:ATP binding"/>
    <property type="evidence" value="ECO:0007669"/>
    <property type="project" value="UniProtKB-UniRule"/>
</dbReference>
<dbReference type="Gene3D" id="3.40.1190.10">
    <property type="entry name" value="Mur-like, catalytic domain"/>
    <property type="match status" value="1"/>
</dbReference>
<evidence type="ECO:0000256" key="3">
    <source>
        <dbReference type="ARBA" id="ARBA00022618"/>
    </source>
</evidence>
<comment type="caution">
    <text evidence="15">The sequence shown here is derived from an EMBL/GenBank/DDBJ whole genome shotgun (WGS) entry which is preliminary data.</text>
</comment>
<comment type="subcellular location">
    <subcellularLocation>
        <location evidence="10 11">Cytoplasm</location>
    </subcellularLocation>
</comment>
<dbReference type="Pfam" id="PF02875">
    <property type="entry name" value="Mur_ligase_C"/>
    <property type="match status" value="1"/>
</dbReference>
<keyword evidence="16" id="KW-1185">Reference proteome</keyword>
<dbReference type="InterPro" id="IPR013221">
    <property type="entry name" value="Mur_ligase_cen"/>
</dbReference>
<feature type="binding site" evidence="10">
    <location>
        <begin position="114"/>
        <end position="120"/>
    </location>
    <ligand>
        <name>ATP</name>
        <dbReference type="ChEBI" id="CHEBI:30616"/>
    </ligand>
</feature>
<dbReference type="AlphaFoldDB" id="A0A840AVV6"/>
<dbReference type="SUPFAM" id="SSF53244">
    <property type="entry name" value="MurD-like peptide ligases, peptide-binding domain"/>
    <property type="match status" value="1"/>
</dbReference>
<dbReference type="InterPro" id="IPR051046">
    <property type="entry name" value="MurCDEF_CellWall_CoF430Synth"/>
</dbReference>
<keyword evidence="2 10" id="KW-0436">Ligase</keyword>
<dbReference type="HAMAP" id="MF_02019">
    <property type="entry name" value="MurF"/>
    <property type="match status" value="1"/>
</dbReference>
<dbReference type="GO" id="GO:0047480">
    <property type="term" value="F:UDP-N-acetylmuramoyl-tripeptide-D-alanyl-D-alanine ligase activity"/>
    <property type="evidence" value="ECO:0007669"/>
    <property type="project" value="UniProtKB-UniRule"/>
</dbReference>
<dbReference type="GO" id="GO:0005737">
    <property type="term" value="C:cytoplasm"/>
    <property type="evidence" value="ECO:0007669"/>
    <property type="project" value="UniProtKB-SubCell"/>
</dbReference>
<evidence type="ECO:0000313" key="15">
    <source>
        <dbReference type="EMBL" id="MBB3932921.1"/>
    </source>
</evidence>
<dbReference type="GO" id="GO:0009252">
    <property type="term" value="P:peptidoglycan biosynthetic process"/>
    <property type="evidence" value="ECO:0007669"/>
    <property type="project" value="UniProtKB-UniRule"/>
</dbReference>
<dbReference type="UniPathway" id="UPA00219"/>
<dbReference type="PANTHER" id="PTHR43024:SF1">
    <property type="entry name" value="UDP-N-ACETYLMURAMOYL-TRIPEPTIDE--D-ALANYL-D-ALANINE LIGASE"/>
    <property type="match status" value="1"/>
</dbReference>
<proteinExistence type="inferred from homology"/>
<protein>
    <recommendedName>
        <fullName evidence="10 11">UDP-N-acetylmuramoyl-tripeptide--D-alanyl-D-alanine ligase</fullName>
        <ecNumber evidence="10 11">6.3.2.10</ecNumber>
    </recommendedName>
    <alternativeName>
        <fullName evidence="10">D-alanyl-D-alanine-adding enzyme</fullName>
    </alternativeName>
</protein>
<evidence type="ECO:0000256" key="6">
    <source>
        <dbReference type="ARBA" id="ARBA00022960"/>
    </source>
</evidence>
<dbReference type="RefSeq" id="WP_183400577.1">
    <property type="nucleotide sequence ID" value="NZ_JACIDS010000005.1"/>
</dbReference>
<keyword evidence="3 10" id="KW-0132">Cell division</keyword>
<dbReference type="Pfam" id="PF08245">
    <property type="entry name" value="Mur_ligase_M"/>
    <property type="match status" value="1"/>
</dbReference>
<name>A0A840AVV6_9HYPH</name>
<dbReference type="InterPro" id="IPR004101">
    <property type="entry name" value="Mur_ligase_C"/>
</dbReference>
<evidence type="ECO:0000256" key="1">
    <source>
        <dbReference type="ARBA" id="ARBA00022490"/>
    </source>
</evidence>
<comment type="catalytic activity">
    <reaction evidence="10 11">
        <text>D-alanyl-D-alanine + UDP-N-acetyl-alpha-D-muramoyl-L-alanyl-gamma-D-glutamyl-meso-2,6-diaminopimelate + ATP = UDP-N-acetyl-alpha-D-muramoyl-L-alanyl-gamma-D-glutamyl-meso-2,6-diaminopimeloyl-D-alanyl-D-alanine + ADP + phosphate + H(+)</text>
        <dbReference type="Rhea" id="RHEA:28374"/>
        <dbReference type="ChEBI" id="CHEBI:15378"/>
        <dbReference type="ChEBI" id="CHEBI:30616"/>
        <dbReference type="ChEBI" id="CHEBI:43474"/>
        <dbReference type="ChEBI" id="CHEBI:57822"/>
        <dbReference type="ChEBI" id="CHEBI:61386"/>
        <dbReference type="ChEBI" id="CHEBI:83905"/>
        <dbReference type="ChEBI" id="CHEBI:456216"/>
        <dbReference type="EC" id="6.3.2.10"/>
    </reaction>
</comment>
<keyword evidence="9 10" id="KW-0961">Cell wall biogenesis/degradation</keyword>
<keyword evidence="8 10" id="KW-0131">Cell cycle</keyword>
<dbReference type="Pfam" id="PF01225">
    <property type="entry name" value="Mur_ligase"/>
    <property type="match status" value="1"/>
</dbReference>
<feature type="domain" description="Mur ligase N-terminal catalytic" evidence="12">
    <location>
        <begin position="26"/>
        <end position="99"/>
    </location>
</feature>
<dbReference type="PANTHER" id="PTHR43024">
    <property type="entry name" value="UDP-N-ACETYLMURAMOYL-TRIPEPTIDE--D-ALANYL-D-ALANINE LIGASE"/>
    <property type="match status" value="1"/>
</dbReference>
<accession>A0A840AVV6</accession>
<dbReference type="NCBIfam" id="TIGR01143">
    <property type="entry name" value="murF"/>
    <property type="match status" value="1"/>
</dbReference>
<sequence>MRTLWTFEDFITAMKGRPTGQGSAPIGGISIDSRTVGPGDAFFAIKGDRFDGHDFVGSAAGHGAALAVVAEERLAGLGRMTVPLVVVSDVLKSLEALARAARARSKARIAAVTGSVGKTTTKEMLARALAPGGETHYSPASFNNHWGVPLTLARMPAEARYAVFEIGMNHAGEIVPLVAQVRPHVAIVTTVEPVHIEYFPDGIAGIAAAKAEIFTGVEPGGSAIINRDNPFYEALALKAIEAGVERILGFGENPDAEGRLVSAELAADHSRVVASILGREIDFVIGAPGRHIVQNALAVLLAAAELGADLEAAAASFADLSAPKGRGSRHRLHVGDDGALLIDESYNANPTSMRAAIAVLGSTAPASGGRRIAVLGDMLELGAESPSLHAALAEPLAAAGVDRVFVAGPFMASLWQALPPAMKGYYAEKASDLVPILGEEIAAGDVLMVKGSNGSRMTGVVDALKSRFAPPEIAAISDAEGPA</sequence>
<feature type="domain" description="Mur ligase C-terminal" evidence="13">
    <location>
        <begin position="334"/>
        <end position="452"/>
    </location>
</feature>
<organism evidence="15 16">
    <name type="scientific">Kaistia hirudinis</name>
    <dbReference type="NCBI Taxonomy" id="1293440"/>
    <lineage>
        <taxon>Bacteria</taxon>
        <taxon>Pseudomonadati</taxon>
        <taxon>Pseudomonadota</taxon>
        <taxon>Alphaproteobacteria</taxon>
        <taxon>Hyphomicrobiales</taxon>
        <taxon>Kaistiaceae</taxon>
        <taxon>Kaistia</taxon>
    </lineage>
</organism>
<dbReference type="EC" id="6.3.2.10" evidence="10 11"/>
<dbReference type="GO" id="GO:0071555">
    <property type="term" value="P:cell wall organization"/>
    <property type="evidence" value="ECO:0007669"/>
    <property type="project" value="UniProtKB-KW"/>
</dbReference>
<reference evidence="15 16" key="1">
    <citation type="submission" date="2020-08" db="EMBL/GenBank/DDBJ databases">
        <title>Genomic Encyclopedia of Type Strains, Phase IV (KMG-IV): sequencing the most valuable type-strain genomes for metagenomic binning, comparative biology and taxonomic classification.</title>
        <authorList>
            <person name="Goeker M."/>
        </authorList>
    </citation>
    <scope>NUCLEOTIDE SEQUENCE [LARGE SCALE GENOMIC DNA]</scope>
    <source>
        <strain evidence="15 16">DSM 25966</strain>
    </source>
</reference>
<feature type="domain" description="Mur ligase central" evidence="14">
    <location>
        <begin position="112"/>
        <end position="303"/>
    </location>
</feature>